<keyword evidence="2" id="KW-1185">Reference proteome</keyword>
<dbReference type="InterPro" id="IPR042178">
    <property type="entry name" value="Serpin_sf_1"/>
</dbReference>
<organism evidence="2 3">
    <name type="scientific">Strongyloides venezuelensis</name>
    <name type="common">Threadworm</name>
    <dbReference type="NCBI Taxonomy" id="75913"/>
    <lineage>
        <taxon>Eukaryota</taxon>
        <taxon>Metazoa</taxon>
        <taxon>Ecdysozoa</taxon>
        <taxon>Nematoda</taxon>
        <taxon>Chromadorea</taxon>
        <taxon>Rhabditida</taxon>
        <taxon>Tylenchina</taxon>
        <taxon>Panagrolaimomorpha</taxon>
        <taxon>Strongyloidoidea</taxon>
        <taxon>Strongyloididae</taxon>
        <taxon>Strongyloides</taxon>
    </lineage>
</organism>
<protein>
    <submittedName>
        <fullName evidence="3">CRISPR-associated protein Cas1</fullName>
    </submittedName>
</protein>
<evidence type="ECO:0000313" key="2">
    <source>
        <dbReference type="Proteomes" id="UP000035680"/>
    </source>
</evidence>
<evidence type="ECO:0000256" key="1">
    <source>
        <dbReference type="SAM" id="Phobius"/>
    </source>
</evidence>
<feature type="transmembrane region" description="Helical" evidence="1">
    <location>
        <begin position="97"/>
        <end position="115"/>
    </location>
</feature>
<dbReference type="WBParaSite" id="SVE_0376300.1">
    <property type="protein sequence ID" value="SVE_0376300.1"/>
    <property type="gene ID" value="SVE_0376300"/>
</dbReference>
<dbReference type="Gene3D" id="3.30.497.10">
    <property type="entry name" value="Antithrombin, subunit I, domain 2"/>
    <property type="match status" value="1"/>
</dbReference>
<evidence type="ECO:0000313" key="3">
    <source>
        <dbReference type="WBParaSite" id="SVE_0376300.1"/>
    </source>
</evidence>
<dbReference type="SUPFAM" id="SSF56574">
    <property type="entry name" value="Serpins"/>
    <property type="match status" value="2"/>
</dbReference>
<keyword evidence="1" id="KW-0472">Membrane</keyword>
<dbReference type="InterPro" id="IPR036186">
    <property type="entry name" value="Serpin_sf"/>
</dbReference>
<keyword evidence="1" id="KW-0812">Transmembrane</keyword>
<name>A0A0K0F4M4_STRVS</name>
<sequence>MGLTIPFNKNADFIWKTSVKEFWVEDIVQKMFVKFNKTRTGSEEGVTRLLYDFFLNQLRGREIIVKADHSILYVIVKNDKILFIDILKQISKSEDTVVFSLFALTLSMAICYIGARGGTAIEFKNLIRPFEEKEDYLKALKNFLREVYDNLR</sequence>
<keyword evidence="1" id="KW-1133">Transmembrane helix</keyword>
<reference evidence="3" key="2">
    <citation type="submission" date="2015-08" db="UniProtKB">
        <authorList>
            <consortium name="WormBaseParasite"/>
        </authorList>
    </citation>
    <scope>IDENTIFICATION</scope>
</reference>
<reference evidence="2" key="1">
    <citation type="submission" date="2014-07" db="EMBL/GenBank/DDBJ databases">
        <authorList>
            <person name="Martin A.A"/>
            <person name="De Silva N."/>
        </authorList>
    </citation>
    <scope>NUCLEOTIDE SEQUENCE</scope>
</reference>
<dbReference type="AlphaFoldDB" id="A0A0K0F4M4"/>
<dbReference type="Proteomes" id="UP000035680">
    <property type="component" value="Unassembled WGS sequence"/>
</dbReference>
<proteinExistence type="predicted"/>
<accession>A0A0K0F4M4</accession>